<sequence length="217" mass="23360">MDTQSAQLRRGASPAILIPQHGDTRSHRPRTRSRAGCSARKHGRDEDEWEGERDGERARGVSHLLFCREASCCRWTWASQQTQQMQELEELASARAAVLPLYSIVGSAGGRLGPGLGLGGTTFFATSATDFLVRLPMDFILSSGVGSLPRAPTTLGFFSPAAVEETTDDDPANVIIARRVHNGQRNLHALLEPLALGGDDAQDADLERGTLGGVVEE</sequence>
<comment type="caution">
    <text evidence="2">The sequence shown here is derived from an EMBL/GenBank/DDBJ whole genome shotgun (WGS) entry which is preliminary data.</text>
</comment>
<evidence type="ECO:0000313" key="2">
    <source>
        <dbReference type="EMBL" id="PPQ78704.1"/>
    </source>
</evidence>
<evidence type="ECO:0000313" key="3">
    <source>
        <dbReference type="Proteomes" id="UP000284706"/>
    </source>
</evidence>
<gene>
    <name evidence="2" type="ORF">CVT26_005488</name>
</gene>
<dbReference type="Proteomes" id="UP000284706">
    <property type="component" value="Unassembled WGS sequence"/>
</dbReference>
<dbReference type="AlphaFoldDB" id="A0A409WJJ8"/>
<organism evidence="2 3">
    <name type="scientific">Gymnopilus dilepis</name>
    <dbReference type="NCBI Taxonomy" id="231916"/>
    <lineage>
        <taxon>Eukaryota</taxon>
        <taxon>Fungi</taxon>
        <taxon>Dikarya</taxon>
        <taxon>Basidiomycota</taxon>
        <taxon>Agaricomycotina</taxon>
        <taxon>Agaricomycetes</taxon>
        <taxon>Agaricomycetidae</taxon>
        <taxon>Agaricales</taxon>
        <taxon>Agaricineae</taxon>
        <taxon>Hymenogastraceae</taxon>
        <taxon>Gymnopilus</taxon>
    </lineage>
</organism>
<name>A0A409WJJ8_9AGAR</name>
<reference evidence="2 3" key="1">
    <citation type="journal article" date="2018" name="Evol. Lett.">
        <title>Horizontal gene cluster transfer increased hallucinogenic mushroom diversity.</title>
        <authorList>
            <person name="Reynolds H.T."/>
            <person name="Vijayakumar V."/>
            <person name="Gluck-Thaler E."/>
            <person name="Korotkin H.B."/>
            <person name="Matheny P.B."/>
            <person name="Slot J.C."/>
        </authorList>
    </citation>
    <scope>NUCLEOTIDE SEQUENCE [LARGE SCALE GENOMIC DNA]</scope>
    <source>
        <strain evidence="2 3">SRW20</strain>
    </source>
</reference>
<dbReference type="InParanoid" id="A0A409WJJ8"/>
<accession>A0A409WJJ8</accession>
<protein>
    <submittedName>
        <fullName evidence="2">Uncharacterized protein</fullName>
    </submittedName>
</protein>
<feature type="region of interest" description="Disordered" evidence="1">
    <location>
        <begin position="1"/>
        <end position="54"/>
    </location>
</feature>
<keyword evidence="3" id="KW-1185">Reference proteome</keyword>
<evidence type="ECO:0000256" key="1">
    <source>
        <dbReference type="SAM" id="MobiDB-lite"/>
    </source>
</evidence>
<proteinExistence type="predicted"/>
<dbReference type="EMBL" id="NHYE01005040">
    <property type="protein sequence ID" value="PPQ78704.1"/>
    <property type="molecule type" value="Genomic_DNA"/>
</dbReference>